<comment type="caution">
    <text evidence="3">The sequence shown here is derived from an EMBL/GenBank/DDBJ whole genome shotgun (WGS) entry which is preliminary data.</text>
</comment>
<gene>
    <name evidence="3" type="ORF">GCM10009769_33340</name>
    <name evidence="4" type="ORF">JOE58_000577</name>
</gene>
<keyword evidence="6" id="KW-1185">Reference proteome</keyword>
<dbReference type="Pfam" id="PF00589">
    <property type="entry name" value="Phage_integrase"/>
    <property type="match status" value="1"/>
</dbReference>
<evidence type="ECO:0000259" key="2">
    <source>
        <dbReference type="PROSITE" id="PS51898"/>
    </source>
</evidence>
<accession>A0A8H9L1W1</accession>
<evidence type="ECO:0000256" key="1">
    <source>
        <dbReference type="ARBA" id="ARBA00023172"/>
    </source>
</evidence>
<dbReference type="InterPro" id="IPR002104">
    <property type="entry name" value="Integrase_catalytic"/>
</dbReference>
<evidence type="ECO:0000313" key="3">
    <source>
        <dbReference type="EMBL" id="GGL12711.1"/>
    </source>
</evidence>
<dbReference type="InterPro" id="IPR011010">
    <property type="entry name" value="DNA_brk_join_enz"/>
</dbReference>
<name>A0A8H9L1W1_9MICO</name>
<dbReference type="InterPro" id="IPR013762">
    <property type="entry name" value="Integrase-like_cat_sf"/>
</dbReference>
<dbReference type="InterPro" id="IPR050090">
    <property type="entry name" value="Tyrosine_recombinase_XerCD"/>
</dbReference>
<evidence type="ECO:0000313" key="4">
    <source>
        <dbReference type="EMBL" id="MBM7801326.1"/>
    </source>
</evidence>
<dbReference type="EMBL" id="BMOI01000020">
    <property type="protein sequence ID" value="GGL12711.1"/>
    <property type="molecule type" value="Genomic_DNA"/>
</dbReference>
<dbReference type="GO" id="GO:0006310">
    <property type="term" value="P:DNA recombination"/>
    <property type="evidence" value="ECO:0007669"/>
    <property type="project" value="UniProtKB-KW"/>
</dbReference>
<protein>
    <submittedName>
        <fullName evidence="4">Site-specific recombinase XerD</fullName>
    </submittedName>
</protein>
<dbReference type="GO" id="GO:0015074">
    <property type="term" value="P:DNA integration"/>
    <property type="evidence" value="ECO:0007669"/>
    <property type="project" value="InterPro"/>
</dbReference>
<dbReference type="AlphaFoldDB" id="A0A8H9L1W1"/>
<organism evidence="3 5">
    <name type="scientific">Curtobacterium luteum</name>
    <dbReference type="NCBI Taxonomy" id="33881"/>
    <lineage>
        <taxon>Bacteria</taxon>
        <taxon>Bacillati</taxon>
        <taxon>Actinomycetota</taxon>
        <taxon>Actinomycetes</taxon>
        <taxon>Micrococcales</taxon>
        <taxon>Microbacteriaceae</taxon>
        <taxon>Curtobacterium</taxon>
    </lineage>
</organism>
<sequence>MVRERYGSAELHLLSGVLLLNEDAAVFDAMLDGWCSQMVGGRSLRMPTVTNRIQVVRQFQRHAGEWPWTWSAAMLDEWMTDLVATHRLAASTLRRYQDTIRQFCDFVCSPHYGWVAECETRFGTHPVQICHEWDTPAHVQESEANPARRPLTRDELQAVFDRADGEVSRRLDAGRKGAIAAYHDATMLKVAYGWGLRANEAVMLEVHDFYRNPKVPIFDGFGFLRVRSGKASHGSPPKPRAVATVMPWAVDAVRDYLDNVLPMMRGATSTRALRPSERGARVGKRALGDRFAQYRDELGLDRALTPHCLRHSYATHLIEDGHDPMFVQRQLGHAYQSTTGIYTHVSAEFANRILRDALDRVPHLLSLKGTP</sequence>
<dbReference type="Proteomes" id="UP000746584">
    <property type="component" value="Unassembled WGS sequence"/>
</dbReference>
<dbReference type="Proteomes" id="UP000648535">
    <property type="component" value="Unassembled WGS sequence"/>
</dbReference>
<dbReference type="GO" id="GO:0003677">
    <property type="term" value="F:DNA binding"/>
    <property type="evidence" value="ECO:0007669"/>
    <property type="project" value="InterPro"/>
</dbReference>
<dbReference type="PROSITE" id="PS51898">
    <property type="entry name" value="TYR_RECOMBINASE"/>
    <property type="match status" value="1"/>
</dbReference>
<proteinExistence type="predicted"/>
<dbReference type="EMBL" id="JAFBCG010000001">
    <property type="protein sequence ID" value="MBM7801326.1"/>
    <property type="molecule type" value="Genomic_DNA"/>
</dbReference>
<reference evidence="3" key="2">
    <citation type="submission" date="2020-09" db="EMBL/GenBank/DDBJ databases">
        <authorList>
            <person name="Sun Q."/>
            <person name="Ohkuma M."/>
        </authorList>
    </citation>
    <scope>NUCLEOTIDE SEQUENCE</scope>
    <source>
        <strain evidence="3">JCM 1480</strain>
    </source>
</reference>
<evidence type="ECO:0000313" key="6">
    <source>
        <dbReference type="Proteomes" id="UP000746584"/>
    </source>
</evidence>
<reference evidence="3" key="1">
    <citation type="journal article" date="2014" name="Int. J. Syst. Evol. Microbiol.">
        <title>Complete genome sequence of Corynebacterium casei LMG S-19264T (=DSM 44701T), isolated from a smear-ripened cheese.</title>
        <authorList>
            <consortium name="US DOE Joint Genome Institute (JGI-PGF)"/>
            <person name="Walter F."/>
            <person name="Albersmeier A."/>
            <person name="Kalinowski J."/>
            <person name="Ruckert C."/>
        </authorList>
    </citation>
    <scope>NUCLEOTIDE SEQUENCE</scope>
    <source>
        <strain evidence="3">JCM 1480</strain>
    </source>
</reference>
<keyword evidence="1" id="KW-0233">DNA recombination</keyword>
<dbReference type="PANTHER" id="PTHR30349">
    <property type="entry name" value="PHAGE INTEGRASE-RELATED"/>
    <property type="match status" value="1"/>
</dbReference>
<evidence type="ECO:0000313" key="5">
    <source>
        <dbReference type="Proteomes" id="UP000648535"/>
    </source>
</evidence>
<dbReference type="RefSeq" id="WP_309231443.1">
    <property type="nucleotide sequence ID" value="NZ_JABMCD010000056.1"/>
</dbReference>
<dbReference type="Gene3D" id="1.10.443.10">
    <property type="entry name" value="Intergrase catalytic core"/>
    <property type="match status" value="1"/>
</dbReference>
<feature type="domain" description="Tyr recombinase" evidence="2">
    <location>
        <begin position="146"/>
        <end position="355"/>
    </location>
</feature>
<reference evidence="4 6" key="3">
    <citation type="submission" date="2021-01" db="EMBL/GenBank/DDBJ databases">
        <title>Sequencing the genomes of 1000 actinobacteria strains.</title>
        <authorList>
            <person name="Klenk H.-P."/>
        </authorList>
    </citation>
    <scope>NUCLEOTIDE SEQUENCE [LARGE SCALE GENOMIC DNA]</scope>
    <source>
        <strain evidence="4 6">DSM 20542</strain>
    </source>
</reference>
<dbReference type="PANTHER" id="PTHR30349:SF81">
    <property type="entry name" value="TYROSINE RECOMBINASE XERC"/>
    <property type="match status" value="1"/>
</dbReference>
<dbReference type="SUPFAM" id="SSF56349">
    <property type="entry name" value="DNA breaking-rejoining enzymes"/>
    <property type="match status" value="1"/>
</dbReference>